<gene>
    <name evidence="3" type="ORF">FisN_2Lh522</name>
</gene>
<keyword evidence="1" id="KW-0472">Membrane</keyword>
<evidence type="ECO:0000313" key="4">
    <source>
        <dbReference type="Proteomes" id="UP000198406"/>
    </source>
</evidence>
<reference evidence="3 4" key="1">
    <citation type="journal article" date="2015" name="Plant Cell">
        <title>Oil accumulation by the oleaginous diatom Fistulifera solaris as revealed by the genome and transcriptome.</title>
        <authorList>
            <person name="Tanaka T."/>
            <person name="Maeda Y."/>
            <person name="Veluchamy A."/>
            <person name="Tanaka M."/>
            <person name="Abida H."/>
            <person name="Marechal E."/>
            <person name="Bowler C."/>
            <person name="Muto M."/>
            <person name="Sunaga Y."/>
            <person name="Tanaka M."/>
            <person name="Yoshino T."/>
            <person name="Taniguchi T."/>
            <person name="Fukuda Y."/>
            <person name="Nemoto M."/>
            <person name="Matsumoto M."/>
            <person name="Wong P.S."/>
            <person name="Aburatani S."/>
            <person name="Fujibuchi W."/>
        </authorList>
    </citation>
    <scope>NUCLEOTIDE SEQUENCE [LARGE SCALE GENOMIC DNA]</scope>
    <source>
        <strain evidence="3 4">JPCC DA0580</strain>
    </source>
</reference>
<dbReference type="EMBL" id="BDSP01000032">
    <property type="protein sequence ID" value="GAX10992.1"/>
    <property type="molecule type" value="Genomic_DNA"/>
</dbReference>
<organism evidence="3 4">
    <name type="scientific">Fistulifera solaris</name>
    <name type="common">Oleaginous diatom</name>
    <dbReference type="NCBI Taxonomy" id="1519565"/>
    <lineage>
        <taxon>Eukaryota</taxon>
        <taxon>Sar</taxon>
        <taxon>Stramenopiles</taxon>
        <taxon>Ochrophyta</taxon>
        <taxon>Bacillariophyta</taxon>
        <taxon>Bacillariophyceae</taxon>
        <taxon>Bacillariophycidae</taxon>
        <taxon>Naviculales</taxon>
        <taxon>Naviculaceae</taxon>
        <taxon>Fistulifera</taxon>
    </lineage>
</organism>
<keyword evidence="2" id="KW-0732">Signal</keyword>
<feature type="signal peptide" evidence="2">
    <location>
        <begin position="1"/>
        <end position="21"/>
    </location>
</feature>
<accession>A0A1Z5JAS0</accession>
<feature type="chain" id="PRO_5012984055" description="CNNM transmembrane domain-containing protein" evidence="2">
    <location>
        <begin position="22"/>
        <end position="119"/>
    </location>
</feature>
<evidence type="ECO:0000256" key="1">
    <source>
        <dbReference type="SAM" id="Phobius"/>
    </source>
</evidence>
<dbReference type="OrthoDB" id="41651at2759"/>
<name>A0A1Z5JAS0_FISSO</name>
<sequence>MKSFVALAVVWLAYLLILAEGFVVRTRCHAASKQKHSALSAKGNKFTNERRKKLGINEDDDEYDLDVALNNNTDPLISKIIAGSLIVTLIALLVVGVIIPYTTDYGEGVCNALLTQGRC</sequence>
<evidence type="ECO:0000256" key="2">
    <source>
        <dbReference type="SAM" id="SignalP"/>
    </source>
</evidence>
<comment type="caution">
    <text evidence="3">The sequence shown here is derived from an EMBL/GenBank/DDBJ whole genome shotgun (WGS) entry which is preliminary data.</text>
</comment>
<keyword evidence="1" id="KW-1133">Transmembrane helix</keyword>
<evidence type="ECO:0008006" key="5">
    <source>
        <dbReference type="Google" id="ProtNLM"/>
    </source>
</evidence>
<keyword evidence="4" id="KW-1185">Reference proteome</keyword>
<dbReference type="Proteomes" id="UP000198406">
    <property type="component" value="Unassembled WGS sequence"/>
</dbReference>
<proteinExistence type="predicted"/>
<keyword evidence="1" id="KW-0812">Transmembrane</keyword>
<feature type="transmembrane region" description="Helical" evidence="1">
    <location>
        <begin position="76"/>
        <end position="99"/>
    </location>
</feature>
<evidence type="ECO:0000313" key="3">
    <source>
        <dbReference type="EMBL" id="GAX10992.1"/>
    </source>
</evidence>
<protein>
    <recommendedName>
        <fullName evidence="5">CNNM transmembrane domain-containing protein</fullName>
    </recommendedName>
</protein>
<dbReference type="InParanoid" id="A0A1Z5JAS0"/>
<dbReference type="AlphaFoldDB" id="A0A1Z5JAS0"/>